<gene>
    <name evidence="8" type="ORF">CTEN210_18586</name>
</gene>
<feature type="transmembrane region" description="Helical" evidence="6">
    <location>
        <begin position="188"/>
        <end position="216"/>
    </location>
</feature>
<keyword evidence="9" id="KW-1185">Reference proteome</keyword>
<feature type="transmembrane region" description="Helical" evidence="6">
    <location>
        <begin position="110"/>
        <end position="128"/>
    </location>
</feature>
<proteinExistence type="predicted"/>
<dbReference type="Proteomes" id="UP001054902">
    <property type="component" value="Unassembled WGS sequence"/>
</dbReference>
<protein>
    <recommendedName>
        <fullName evidence="7">G protein-coupled receptor GPR1/2/3 C-terminal domain-containing protein</fullName>
    </recommendedName>
</protein>
<organism evidence="8 9">
    <name type="scientific">Chaetoceros tenuissimus</name>
    <dbReference type="NCBI Taxonomy" id="426638"/>
    <lineage>
        <taxon>Eukaryota</taxon>
        <taxon>Sar</taxon>
        <taxon>Stramenopiles</taxon>
        <taxon>Ochrophyta</taxon>
        <taxon>Bacillariophyta</taxon>
        <taxon>Coscinodiscophyceae</taxon>
        <taxon>Chaetocerotophycidae</taxon>
        <taxon>Chaetocerotales</taxon>
        <taxon>Chaetocerotaceae</taxon>
        <taxon>Chaetoceros</taxon>
    </lineage>
</organism>
<dbReference type="PANTHER" id="PTHR23112">
    <property type="entry name" value="G PROTEIN-COUPLED RECEPTOR 157-RELATED"/>
    <property type="match status" value="1"/>
</dbReference>
<dbReference type="AlphaFoldDB" id="A0AAD3DFK2"/>
<dbReference type="GO" id="GO:0004930">
    <property type="term" value="F:G protein-coupled receptor activity"/>
    <property type="evidence" value="ECO:0007669"/>
    <property type="project" value="TreeGrafter"/>
</dbReference>
<keyword evidence="4 6" id="KW-0472">Membrane</keyword>
<feature type="compositionally biased region" description="Polar residues" evidence="5">
    <location>
        <begin position="576"/>
        <end position="589"/>
    </location>
</feature>
<dbReference type="EMBL" id="BLLK01000077">
    <property type="protein sequence ID" value="GFH62110.1"/>
    <property type="molecule type" value="Genomic_DNA"/>
</dbReference>
<feature type="transmembrane region" description="Helical" evidence="6">
    <location>
        <begin position="54"/>
        <end position="76"/>
    </location>
</feature>
<feature type="region of interest" description="Disordered" evidence="5">
    <location>
        <begin position="445"/>
        <end position="526"/>
    </location>
</feature>
<feature type="region of interest" description="Disordered" evidence="5">
    <location>
        <begin position="344"/>
        <end position="384"/>
    </location>
</feature>
<sequence length="589" mass="66515">MSSSTTEESTATVAGYLLSILPKFPAALSMFGSMLIISQVIRNDKNRRQMQQRIVAGMSGFDLMVSTVWFFTNFFVPQTMKRSQGFPFAFGNRASCDAQGFLVQVSIASVLYNASLSLYYLLALKYLWRDVRFRSIEKYFHLFPILFGLITAIIAVSMGLIGNADWDCWISPIENSRDTPDSAKLARIFQWVFFFGPLWISMSFAFFNMFQVYYFVKNLELRASTYRNSMQSNQEQTLHYKNLAKQNQLYAIAFLCTWLFPTIARLIQVSGGQVPVWLVVLSGTFIPLQGFFNSLVYFSTKFHNIRQAYKQKRWYWHFALLIKSVIKNQEVNLQQEQGSDKNINRLRRGGKLVQMPSKSNTDERNRNLASNVGMNGRSESIETNDVRFNTKERWNYLHGIDNETRRPFSANSGSRNVHASEIQIDGKDANFSSISESQLEDVSKGLSLQSRSSGGLNRIESGVSLDSSKGSLQKLRSGNDLDPDTSLLEAFDPNSPRRRSTSLHILEEGDRSNENSSENVSQSVGSSGFDSGLFSSKGVDSNETAKVSNLQVFVFNSEDRKDISSSEKISQEEPDAQTTEHTSNAGKES</sequence>
<feature type="region of interest" description="Disordered" evidence="5">
    <location>
        <begin position="560"/>
        <end position="589"/>
    </location>
</feature>
<feature type="transmembrane region" description="Helical" evidence="6">
    <location>
        <begin position="140"/>
        <end position="161"/>
    </location>
</feature>
<dbReference type="GO" id="GO:0007189">
    <property type="term" value="P:adenylate cyclase-activating G protein-coupled receptor signaling pathway"/>
    <property type="evidence" value="ECO:0007669"/>
    <property type="project" value="TreeGrafter"/>
</dbReference>
<feature type="compositionally biased region" description="Low complexity" evidence="5">
    <location>
        <begin position="445"/>
        <end position="456"/>
    </location>
</feature>
<feature type="compositionally biased region" description="Polar residues" evidence="5">
    <location>
        <begin position="464"/>
        <end position="476"/>
    </location>
</feature>
<dbReference type="Pfam" id="PF11970">
    <property type="entry name" value="GPR_Gpa2_C"/>
    <property type="match status" value="1"/>
</dbReference>
<dbReference type="InterPro" id="IPR022596">
    <property type="entry name" value="GPR1/2/3_C"/>
</dbReference>
<feature type="domain" description="G protein-coupled receptor GPR1/2/3 C-terminal" evidence="7">
    <location>
        <begin position="250"/>
        <end position="300"/>
    </location>
</feature>
<dbReference type="GO" id="GO:0005886">
    <property type="term" value="C:plasma membrane"/>
    <property type="evidence" value="ECO:0007669"/>
    <property type="project" value="TreeGrafter"/>
</dbReference>
<feature type="transmembrane region" description="Helical" evidence="6">
    <location>
        <begin position="274"/>
        <end position="298"/>
    </location>
</feature>
<dbReference type="Gene3D" id="1.20.1070.10">
    <property type="entry name" value="Rhodopsin 7-helix transmembrane proteins"/>
    <property type="match status" value="1"/>
</dbReference>
<evidence type="ECO:0000256" key="3">
    <source>
        <dbReference type="ARBA" id="ARBA00022989"/>
    </source>
</evidence>
<dbReference type="SUPFAM" id="SSF81321">
    <property type="entry name" value="Family A G protein-coupled receptor-like"/>
    <property type="match status" value="1"/>
</dbReference>
<dbReference type="PANTHER" id="PTHR23112:SF0">
    <property type="entry name" value="TRANSMEMBRANE PROTEIN 116"/>
    <property type="match status" value="1"/>
</dbReference>
<evidence type="ECO:0000256" key="6">
    <source>
        <dbReference type="SAM" id="Phobius"/>
    </source>
</evidence>
<evidence type="ECO:0000259" key="7">
    <source>
        <dbReference type="Pfam" id="PF11970"/>
    </source>
</evidence>
<feature type="compositionally biased region" description="Low complexity" evidence="5">
    <location>
        <begin position="514"/>
        <end position="526"/>
    </location>
</feature>
<keyword evidence="3 6" id="KW-1133">Transmembrane helix</keyword>
<evidence type="ECO:0000256" key="2">
    <source>
        <dbReference type="ARBA" id="ARBA00022692"/>
    </source>
</evidence>
<evidence type="ECO:0000313" key="8">
    <source>
        <dbReference type="EMBL" id="GFH62110.1"/>
    </source>
</evidence>
<comment type="subcellular location">
    <subcellularLocation>
        <location evidence="1">Membrane</location>
        <topology evidence="1">Multi-pass membrane protein</topology>
    </subcellularLocation>
</comment>
<accession>A0AAD3DFK2</accession>
<feature type="compositionally biased region" description="Basic and acidic residues" evidence="5">
    <location>
        <begin position="560"/>
        <end position="571"/>
    </location>
</feature>
<feature type="compositionally biased region" description="Polar residues" evidence="5">
    <location>
        <begin position="367"/>
        <end position="383"/>
    </location>
</feature>
<evidence type="ECO:0000313" key="9">
    <source>
        <dbReference type="Proteomes" id="UP001054902"/>
    </source>
</evidence>
<feature type="transmembrane region" description="Helical" evidence="6">
    <location>
        <begin position="20"/>
        <end position="42"/>
    </location>
</feature>
<reference evidence="8 9" key="1">
    <citation type="journal article" date="2021" name="Sci. Rep.">
        <title>The genome of the diatom Chaetoceros tenuissimus carries an ancient integrated fragment of an extant virus.</title>
        <authorList>
            <person name="Hongo Y."/>
            <person name="Kimura K."/>
            <person name="Takaki Y."/>
            <person name="Yoshida Y."/>
            <person name="Baba S."/>
            <person name="Kobayashi G."/>
            <person name="Nagasaki K."/>
            <person name="Hano T."/>
            <person name="Tomaru Y."/>
        </authorList>
    </citation>
    <scope>NUCLEOTIDE SEQUENCE [LARGE SCALE GENOMIC DNA]</scope>
    <source>
        <strain evidence="8 9">NIES-3715</strain>
    </source>
</reference>
<comment type="caution">
    <text evidence="8">The sequence shown here is derived from an EMBL/GenBank/DDBJ whole genome shotgun (WGS) entry which is preliminary data.</text>
</comment>
<feature type="transmembrane region" description="Helical" evidence="6">
    <location>
        <begin position="249"/>
        <end position="268"/>
    </location>
</feature>
<evidence type="ECO:0000256" key="5">
    <source>
        <dbReference type="SAM" id="MobiDB-lite"/>
    </source>
</evidence>
<name>A0AAD3DFK2_9STRA</name>
<evidence type="ECO:0000256" key="4">
    <source>
        <dbReference type="ARBA" id="ARBA00023136"/>
    </source>
</evidence>
<keyword evidence="2 6" id="KW-0812">Transmembrane</keyword>
<evidence type="ECO:0000256" key="1">
    <source>
        <dbReference type="ARBA" id="ARBA00004141"/>
    </source>
</evidence>